<evidence type="ECO:0000259" key="5">
    <source>
        <dbReference type="SMART" id="SM01359"/>
    </source>
</evidence>
<evidence type="ECO:0000313" key="8">
    <source>
        <dbReference type="EMBL" id="GFG35610.1"/>
    </source>
</evidence>
<dbReference type="SMART" id="SM01359">
    <property type="entry name" value="A2M_N_2"/>
    <property type="match status" value="1"/>
</dbReference>
<dbReference type="InterPro" id="IPR050473">
    <property type="entry name" value="A2M/Complement_sys"/>
</dbReference>
<feature type="domain" description="Alpha-macroglobulin receptor-binding" evidence="7">
    <location>
        <begin position="1290"/>
        <end position="1380"/>
    </location>
</feature>
<feature type="compositionally biased region" description="Polar residues" evidence="4">
    <location>
        <begin position="988"/>
        <end position="1003"/>
    </location>
</feature>
<keyword evidence="2" id="KW-0882">Thioester bond</keyword>
<evidence type="ECO:0000259" key="6">
    <source>
        <dbReference type="SMART" id="SM01360"/>
    </source>
</evidence>
<keyword evidence="1" id="KW-0732">Signal</keyword>
<dbReference type="EMBL" id="BLKM01009030">
    <property type="protein sequence ID" value="GFG35610.1"/>
    <property type="molecule type" value="Genomic_DNA"/>
</dbReference>
<reference evidence="9" key="1">
    <citation type="submission" date="2020-01" db="EMBL/GenBank/DDBJ databases">
        <title>Draft genome sequence of the Termite Coptotermes fromosanus.</title>
        <authorList>
            <person name="Itakura S."/>
            <person name="Yosikawa Y."/>
            <person name="Umezawa K."/>
        </authorList>
    </citation>
    <scope>NUCLEOTIDE SEQUENCE [LARGE SCALE GENOMIC DNA]</scope>
</reference>
<feature type="non-terminal residue" evidence="8">
    <location>
        <position position="1"/>
    </location>
</feature>
<dbReference type="Pfam" id="PF01835">
    <property type="entry name" value="MG2"/>
    <property type="match status" value="1"/>
</dbReference>
<dbReference type="PANTHER" id="PTHR11412">
    <property type="entry name" value="MACROGLOBULIN / COMPLEMENT"/>
    <property type="match status" value="1"/>
</dbReference>
<dbReference type="GO" id="GO:0004866">
    <property type="term" value="F:endopeptidase inhibitor activity"/>
    <property type="evidence" value="ECO:0007669"/>
    <property type="project" value="InterPro"/>
</dbReference>
<dbReference type="InterPro" id="IPR002890">
    <property type="entry name" value="MG2"/>
</dbReference>
<evidence type="ECO:0000256" key="4">
    <source>
        <dbReference type="SAM" id="MobiDB-lite"/>
    </source>
</evidence>
<dbReference type="InterPro" id="IPR036595">
    <property type="entry name" value="A-macroglobulin_rcpt-bd_sf"/>
</dbReference>
<evidence type="ECO:0000313" key="9">
    <source>
        <dbReference type="Proteomes" id="UP000502823"/>
    </source>
</evidence>
<dbReference type="InParanoid" id="A0A6L2PVF9"/>
<feature type="domain" description="Alpha-2-macroglobulin" evidence="6">
    <location>
        <begin position="492"/>
        <end position="583"/>
    </location>
</feature>
<dbReference type="InterPro" id="IPR008930">
    <property type="entry name" value="Terpenoid_cyclase/PrenylTrfase"/>
</dbReference>
<feature type="domain" description="Alpha-2-macroglobulin bait region" evidence="5">
    <location>
        <begin position="266"/>
        <end position="417"/>
    </location>
</feature>
<organism evidence="8 9">
    <name type="scientific">Coptotermes formosanus</name>
    <name type="common">Formosan subterranean termite</name>
    <dbReference type="NCBI Taxonomy" id="36987"/>
    <lineage>
        <taxon>Eukaryota</taxon>
        <taxon>Metazoa</taxon>
        <taxon>Ecdysozoa</taxon>
        <taxon>Arthropoda</taxon>
        <taxon>Hexapoda</taxon>
        <taxon>Insecta</taxon>
        <taxon>Pterygota</taxon>
        <taxon>Neoptera</taxon>
        <taxon>Polyneoptera</taxon>
        <taxon>Dictyoptera</taxon>
        <taxon>Blattodea</taxon>
        <taxon>Blattoidea</taxon>
        <taxon>Termitoidae</taxon>
        <taxon>Rhinotermitidae</taxon>
        <taxon>Coptotermes</taxon>
    </lineage>
</organism>
<dbReference type="InterPro" id="IPR011625">
    <property type="entry name" value="A2M_N_BRD"/>
</dbReference>
<keyword evidence="9" id="KW-1185">Reference proteome</keyword>
<protein>
    <recommendedName>
        <fullName evidence="10">Alpha-2-macroglobulin domain-containing protein</fullName>
    </recommendedName>
</protein>
<dbReference type="InterPro" id="IPR001599">
    <property type="entry name" value="Macroglobln_a2"/>
</dbReference>
<dbReference type="Pfam" id="PF07677">
    <property type="entry name" value="A2M_recep"/>
    <property type="match status" value="1"/>
</dbReference>
<evidence type="ECO:0000259" key="7">
    <source>
        <dbReference type="SMART" id="SM01361"/>
    </source>
</evidence>
<proteinExistence type="predicted"/>
<keyword evidence="3" id="KW-1015">Disulfide bond</keyword>
<dbReference type="SUPFAM" id="SSF49410">
    <property type="entry name" value="Alpha-macroglobulin receptor domain"/>
    <property type="match status" value="1"/>
</dbReference>
<feature type="region of interest" description="Disordered" evidence="4">
    <location>
        <begin position="983"/>
        <end position="1003"/>
    </location>
</feature>
<feature type="region of interest" description="Disordered" evidence="4">
    <location>
        <begin position="1655"/>
        <end position="1675"/>
    </location>
</feature>
<dbReference type="Gene3D" id="2.60.40.1930">
    <property type="match status" value="2"/>
</dbReference>
<evidence type="ECO:0000256" key="2">
    <source>
        <dbReference type="ARBA" id="ARBA00022966"/>
    </source>
</evidence>
<dbReference type="Gene3D" id="1.50.10.20">
    <property type="match status" value="1"/>
</dbReference>
<dbReference type="Gene3D" id="2.60.40.690">
    <property type="entry name" value="Alpha-macroglobulin, receptor-binding domain"/>
    <property type="match status" value="1"/>
</dbReference>
<dbReference type="Pfam" id="PF12248">
    <property type="entry name" value="Methyltransf_FA"/>
    <property type="match status" value="1"/>
</dbReference>
<dbReference type="SMART" id="SM01361">
    <property type="entry name" value="A2M_recep"/>
    <property type="match status" value="1"/>
</dbReference>
<dbReference type="Pfam" id="PF07678">
    <property type="entry name" value="TED_complement"/>
    <property type="match status" value="1"/>
</dbReference>
<dbReference type="InterPro" id="IPR009048">
    <property type="entry name" value="A-macroglobulin_rcpt-bd"/>
</dbReference>
<dbReference type="PANTHER" id="PTHR11412:SF136">
    <property type="entry name" value="CD109 ANTIGEN"/>
    <property type="match status" value="1"/>
</dbReference>
<name>A0A6L2PVF9_COPFO</name>
<comment type="caution">
    <text evidence="8">The sequence shown here is derived from an EMBL/GenBank/DDBJ whole genome shotgun (WGS) entry which is preliminary data.</text>
</comment>
<dbReference type="Pfam" id="PF07703">
    <property type="entry name" value="A2M_BRD"/>
    <property type="match status" value="1"/>
</dbReference>
<dbReference type="SUPFAM" id="SSF48239">
    <property type="entry name" value="Terpenoid cyclases/Protein prenyltransferases"/>
    <property type="match status" value="1"/>
</dbReference>
<dbReference type="GO" id="GO:0005615">
    <property type="term" value="C:extracellular space"/>
    <property type="evidence" value="ECO:0007669"/>
    <property type="project" value="InterPro"/>
</dbReference>
<evidence type="ECO:0000256" key="1">
    <source>
        <dbReference type="ARBA" id="ARBA00022729"/>
    </source>
</evidence>
<dbReference type="InterPro" id="IPR011626">
    <property type="entry name" value="Alpha-macroglobulin_TED"/>
</dbReference>
<dbReference type="Proteomes" id="UP000502823">
    <property type="component" value="Unassembled WGS sequence"/>
</dbReference>
<sequence>HGIVPMAVPAEATGSCILQTLVNCSSADDCSLQRNSELRLVGSIRDVIIRPARKSYRPGETVLFWVLALDHDLRVATDMIGSVFVRNPAGTKVALWEEVALDEGVKSFSMVLSEEAQLGNWQVQVQVDAAVFTSDLNVSLVDGTSDMAVPEVAMAEEHYVELRFGHEMRRLYKPGLPFIGKVEAVSTEKSVRVRVKVYDNTTAIYSQDIEITSGEGTFIVPAILADSEVITLQAELVSVEGKEIDSHYVLAREPIMKWNSSSDCYLLIEGLEHTLQPDEEAHVIVLSTCPCERDLHYVVTTEGHVTYWNQVLRPDSIDEAPPTQIIDGAAICRHNFSFIVQAVMAPVSHLMVYYVTEVGEPVSDVISFGIKLLLRQVSVHVEERKYWYPAQTMAVDIRAEPGALVCLIGGHAGTEGKGTIGTQDSKSRGPSSRELDFAAAGLAFFQRRCVKKGGPWSESSTQLYRQGGSAPGSSTIQERHSSVVGSTTVDQLWLWKCFNFTGDMEQHSLTISAPQEPGKWSLWALTLSPSVGLRFSSPQSVTVFSPLQVDFKLPASLRVGEAVEVDVKIGNNINSCMDVTALLALSEGAHFLSNGMLYVTEKLRLGPHGATSLVVRVVVTSSGLKNMTVEVSGYGSDSCRESVNSPGNSSLVGSVLRSAAMLVHPEGLVRTDTESAYFCANENVVISTSENFRYEFVSAPRNRAGIVFEVKVDEGAHIALSDVRYTSDRMYQVVLGDAANTMSWIGRGKHGFGVRLVSAPTPHLLSGTSFQTLWVTWDRGTIAVGQGPILYNSTLLKWRMDKKLKVQHIGFASGWGHLAEFRVWNYNDEAGFSQVLHLDVPRSVVPGSEQGTLLIAGGLALPVTSNSHPPGLGLGLGESTSLAASVSTFTPLLVLEQMAEQGNNSNTNNVDKSEVINRLSTQLQALLHFMKPDFSFGDHHRLGSHSNTVTVLELLAKIQSYTSVDPVLVSGIKRWIQQRQADDGSFSPLPTDNGITTPRNPSESHILDSQVEITAETLVTLLQVGLESEVDWETMLQARYFLERNMFRVVSPCSLSLMTYALLLGKSDLSSIALDQLRNASTNEEGDFGWQNIPSSKDAPDWLYEEGAGRHRKEPIMTSVGEYKASLYALMTYSHQADLKAAEPVARYLFYRAHLLDRHTELLYAAVKAFSAFSKLALDRHRALTVSLATSGMELTDTLELRPDSPLQTLQLPSLPTKVFVYATGAGCATVQGRVSYSTYTPSSHTPLLDLWSGIEDEIVPGHNSVDELEGKLPILRIKTCFRWKGEDPSGVLRLEVTLFSGFQLLSVSPVIIDSSGNIADVHHGSRADKIWFVLTNVSNACALCTHYTVRSVFVVGSLRPAFARVYPAGRSDLGAETFFHTQKGSPLLDGLTDDDLITWFGKTGAGKPQLSSNFSGMCECGQTCPTPDDSSSNSSKGQKASSTATNMGATNIIFHNPNDDTLLFHDTNSTAATESNLQVFNASYYSTIHISGNYVADTTKPSLNKSKSDVPSSLWLRNHNTVVKNFTKRQENKTTTQFIPNEITGDNTSKLNTLVKQTPFESQNRSSSERLQMITVSSVTPAVTKPSHPQQQVRSINKERQHVASEVLPPALTTEQTSPSQHGNLEGSDKLFVLDRDTLWGMLREVVHVELDKKQPSLDDTSHRNEHSEKNEFD</sequence>
<accession>A0A6L2PVF9</accession>
<dbReference type="Gene3D" id="2.60.40.10">
    <property type="entry name" value="Immunoglobulins"/>
    <property type="match status" value="1"/>
</dbReference>
<evidence type="ECO:0000256" key="3">
    <source>
        <dbReference type="ARBA" id="ARBA00023157"/>
    </source>
</evidence>
<gene>
    <name evidence="8" type="ORF">Cfor_00081</name>
</gene>
<dbReference type="Pfam" id="PF00207">
    <property type="entry name" value="A2M"/>
    <property type="match status" value="1"/>
</dbReference>
<evidence type="ECO:0008006" key="10">
    <source>
        <dbReference type="Google" id="ProtNLM"/>
    </source>
</evidence>
<dbReference type="InterPro" id="IPR022041">
    <property type="entry name" value="Methyltransf_FA"/>
</dbReference>
<dbReference type="InterPro" id="IPR013783">
    <property type="entry name" value="Ig-like_fold"/>
</dbReference>
<dbReference type="SMART" id="SM01360">
    <property type="entry name" value="A2M"/>
    <property type="match status" value="1"/>
</dbReference>
<dbReference type="OrthoDB" id="2142040at2759"/>